<evidence type="ECO:0000256" key="3">
    <source>
        <dbReference type="ARBA" id="ARBA00022679"/>
    </source>
</evidence>
<comment type="similarity">
    <text evidence="7 8">Belongs to the autoinducer synthase family.</text>
</comment>
<evidence type="ECO:0000313" key="9">
    <source>
        <dbReference type="EMBL" id="MEK8034743.1"/>
    </source>
</evidence>
<evidence type="ECO:0000256" key="5">
    <source>
        <dbReference type="ARBA" id="ARBA00022929"/>
    </source>
</evidence>
<keyword evidence="10" id="KW-1185">Reference proteome</keyword>
<evidence type="ECO:0000256" key="7">
    <source>
        <dbReference type="PROSITE-ProRule" id="PRU00533"/>
    </source>
</evidence>
<dbReference type="PROSITE" id="PS00949">
    <property type="entry name" value="AUTOINDUCER_SYNTH_1"/>
    <property type="match status" value="1"/>
</dbReference>
<sequence>MQYFAGTPHVLPPALLADMGRYRYRVFVGKLGWPLQCDGDLEYDEFDREDTVYVVAQDPEGVVTGTARLLPTTRPYLLQKAFRNLWGGNELPDCHTVWELSRFAAVDFRSSASSEVQASAGHARDLFRKAVSLARRQGAKTLITVSPIGMERLLRASGFSSMRAGAPTMCCGVPIVALKIDCEDIEE</sequence>
<evidence type="ECO:0000256" key="2">
    <source>
        <dbReference type="ARBA" id="ARBA00022654"/>
    </source>
</evidence>
<dbReference type="Proteomes" id="UP001371218">
    <property type="component" value="Unassembled WGS sequence"/>
</dbReference>
<dbReference type="PRINTS" id="PR01549">
    <property type="entry name" value="AUTOINDCRSYN"/>
</dbReference>
<protein>
    <recommendedName>
        <fullName evidence="1 8">Acyl-homoserine-lactone synthase</fullName>
        <ecNumber evidence="1 8">2.3.1.184</ecNumber>
    </recommendedName>
    <alternativeName>
        <fullName evidence="8">Autoinducer synthesis protein</fullName>
    </alternativeName>
</protein>
<dbReference type="PROSITE" id="PS51187">
    <property type="entry name" value="AUTOINDUCER_SYNTH_2"/>
    <property type="match status" value="1"/>
</dbReference>
<dbReference type="InterPro" id="IPR016181">
    <property type="entry name" value="Acyl_CoA_acyltransferase"/>
</dbReference>
<reference evidence="9 10" key="1">
    <citation type="submission" date="2024-04" db="EMBL/GenBank/DDBJ databases">
        <title>Novel species of the genus Ideonella isolated from streams.</title>
        <authorList>
            <person name="Lu H."/>
        </authorList>
    </citation>
    <scope>NUCLEOTIDE SEQUENCE [LARGE SCALE GENOMIC DNA]</scope>
    <source>
        <strain evidence="9 10">DXS29W</strain>
    </source>
</reference>
<keyword evidence="3 8" id="KW-0808">Transferase</keyword>
<keyword evidence="5 7" id="KW-0071">Autoinducer synthesis</keyword>
<organism evidence="9 10">
    <name type="scientific">Ideonella lacteola</name>
    <dbReference type="NCBI Taxonomy" id="2984193"/>
    <lineage>
        <taxon>Bacteria</taxon>
        <taxon>Pseudomonadati</taxon>
        <taxon>Pseudomonadota</taxon>
        <taxon>Betaproteobacteria</taxon>
        <taxon>Burkholderiales</taxon>
        <taxon>Sphaerotilaceae</taxon>
        <taxon>Ideonella</taxon>
    </lineage>
</organism>
<dbReference type="InterPro" id="IPR001690">
    <property type="entry name" value="Autoind_synthase"/>
</dbReference>
<dbReference type="SUPFAM" id="SSF55729">
    <property type="entry name" value="Acyl-CoA N-acyltransferases (Nat)"/>
    <property type="match status" value="1"/>
</dbReference>
<dbReference type="Gene3D" id="3.40.630.30">
    <property type="match status" value="1"/>
</dbReference>
<name>A0ABU9BZ74_9BURK</name>
<evidence type="ECO:0000313" key="10">
    <source>
        <dbReference type="Proteomes" id="UP001371218"/>
    </source>
</evidence>
<proteinExistence type="inferred from homology"/>
<comment type="caution">
    <text evidence="9">The sequence shown here is derived from an EMBL/GenBank/DDBJ whole genome shotgun (WGS) entry which is preliminary data.</text>
</comment>
<dbReference type="EC" id="2.3.1.184" evidence="1 8"/>
<evidence type="ECO:0000256" key="6">
    <source>
        <dbReference type="ARBA" id="ARBA00048576"/>
    </source>
</evidence>
<keyword evidence="2 7" id="KW-0673">Quorum sensing</keyword>
<evidence type="ECO:0000256" key="8">
    <source>
        <dbReference type="RuleBase" id="RU361135"/>
    </source>
</evidence>
<gene>
    <name evidence="9" type="ORF">AACH06_28325</name>
</gene>
<dbReference type="PANTHER" id="PTHR39322:SF1">
    <property type="entry name" value="ISOVALERYL-HOMOSERINE LACTONE SYNTHASE"/>
    <property type="match status" value="1"/>
</dbReference>
<comment type="catalytic activity">
    <reaction evidence="6 8">
        <text>a fatty acyl-[ACP] + S-adenosyl-L-methionine = an N-acyl-L-homoserine lactone + S-methyl-5'-thioadenosine + holo-[ACP] + H(+)</text>
        <dbReference type="Rhea" id="RHEA:10096"/>
        <dbReference type="Rhea" id="RHEA-COMP:9685"/>
        <dbReference type="Rhea" id="RHEA-COMP:14125"/>
        <dbReference type="ChEBI" id="CHEBI:15378"/>
        <dbReference type="ChEBI" id="CHEBI:17509"/>
        <dbReference type="ChEBI" id="CHEBI:55474"/>
        <dbReference type="ChEBI" id="CHEBI:59789"/>
        <dbReference type="ChEBI" id="CHEBI:64479"/>
        <dbReference type="ChEBI" id="CHEBI:138651"/>
        <dbReference type="EC" id="2.3.1.184"/>
    </reaction>
</comment>
<dbReference type="Pfam" id="PF00765">
    <property type="entry name" value="Autoind_synth"/>
    <property type="match status" value="1"/>
</dbReference>
<dbReference type="InterPro" id="IPR018311">
    <property type="entry name" value="Autoind_synth_CS"/>
</dbReference>
<evidence type="ECO:0000256" key="1">
    <source>
        <dbReference type="ARBA" id="ARBA00012340"/>
    </source>
</evidence>
<accession>A0ABU9BZ74</accession>
<evidence type="ECO:0000256" key="4">
    <source>
        <dbReference type="ARBA" id="ARBA00022691"/>
    </source>
</evidence>
<dbReference type="RefSeq" id="WP_341429173.1">
    <property type="nucleotide sequence ID" value="NZ_JBBUTG010000034.1"/>
</dbReference>
<keyword evidence="4 8" id="KW-0949">S-adenosyl-L-methionine</keyword>
<dbReference type="EMBL" id="JBBUTG010000034">
    <property type="protein sequence ID" value="MEK8034743.1"/>
    <property type="molecule type" value="Genomic_DNA"/>
</dbReference>
<dbReference type="PANTHER" id="PTHR39322">
    <property type="entry name" value="ACYL-HOMOSERINE-LACTONE SYNTHASE"/>
    <property type="match status" value="1"/>
</dbReference>